<sequence>MRAYLKTSEGLFPLRPKTTSLGRRDDCDLCLQNSGIEDRHALIDFSETEGCFVLRDLNSQHGSFVNDCRIQNASVRLAPRDVLRFGFGGPTYELIVEHTPSVCMSSNILQEQRLLRLEDEVSRLLLFEADSRNKDIVIASLRDKVTSLQYQVSQNGIDNNMVKKPQGLEKDIMAKEEEIQVLREQVQDYLQRDISVRDQQVQRLSGELEKLRQEIRERDSQLSAMSTKVGTFYWFTCQFE</sequence>
<feature type="domain" description="FHA" evidence="2">
    <location>
        <begin position="19"/>
        <end position="70"/>
    </location>
</feature>
<dbReference type="Pfam" id="PF00498">
    <property type="entry name" value="FHA"/>
    <property type="match status" value="1"/>
</dbReference>
<dbReference type="Proteomes" id="UP000694620">
    <property type="component" value="Chromosome 8"/>
</dbReference>
<dbReference type="PANTHER" id="PTHR18853">
    <property type="entry name" value="FORKHEAD-ASSOCIATED DOMAIN-CONTAINING PROTEIN 1-RELATED"/>
    <property type="match status" value="1"/>
</dbReference>
<dbReference type="Gene3D" id="2.60.200.20">
    <property type="match status" value="1"/>
</dbReference>
<reference evidence="3" key="2">
    <citation type="submission" date="2025-08" db="UniProtKB">
        <authorList>
            <consortium name="Ensembl"/>
        </authorList>
    </citation>
    <scope>IDENTIFICATION</scope>
</reference>
<keyword evidence="1" id="KW-0175">Coiled coil</keyword>
<dbReference type="SUPFAM" id="SSF46966">
    <property type="entry name" value="Spectrin repeat"/>
    <property type="match status" value="1"/>
</dbReference>
<dbReference type="GeneTree" id="ENSGT00940000154171"/>
<reference evidence="3" key="3">
    <citation type="submission" date="2025-09" db="UniProtKB">
        <authorList>
            <consortium name="Ensembl"/>
        </authorList>
    </citation>
    <scope>IDENTIFICATION</scope>
</reference>
<reference evidence="3" key="1">
    <citation type="submission" date="2021-06" db="EMBL/GenBank/DDBJ databases">
        <authorList>
            <consortium name="Wellcome Sanger Institute Data Sharing"/>
        </authorList>
    </citation>
    <scope>NUCLEOTIDE SEQUENCE [LARGE SCALE GENOMIC DNA]</scope>
</reference>
<dbReference type="SMART" id="SM00240">
    <property type="entry name" value="FHA"/>
    <property type="match status" value="1"/>
</dbReference>
<dbReference type="InterPro" id="IPR000253">
    <property type="entry name" value="FHA_dom"/>
</dbReference>
<feature type="coiled-coil region" evidence="1">
    <location>
        <begin position="172"/>
        <end position="228"/>
    </location>
</feature>
<evidence type="ECO:0000313" key="3">
    <source>
        <dbReference type="Ensembl" id="ENSECRP00000016139.1"/>
    </source>
</evidence>
<dbReference type="InterPro" id="IPR008984">
    <property type="entry name" value="SMAD_FHA_dom_sf"/>
</dbReference>
<dbReference type="PANTHER" id="PTHR18853:SF7">
    <property type="entry name" value="FORKHEAD-ASSOCIATED DOMAIN-CONTAINING PROTEIN 1"/>
    <property type="match status" value="1"/>
</dbReference>
<evidence type="ECO:0000259" key="2">
    <source>
        <dbReference type="PROSITE" id="PS50006"/>
    </source>
</evidence>
<evidence type="ECO:0000256" key="1">
    <source>
        <dbReference type="SAM" id="Coils"/>
    </source>
</evidence>
<dbReference type="Ensembl" id="ENSECRT00000016428.1">
    <property type="protein sequence ID" value="ENSECRP00000016139.1"/>
    <property type="gene ID" value="ENSECRG00000010771.1"/>
</dbReference>
<dbReference type="SUPFAM" id="SSF49879">
    <property type="entry name" value="SMAD/FHA domain"/>
    <property type="match status" value="1"/>
</dbReference>
<accession>A0A8C4SG43</accession>
<evidence type="ECO:0000313" key="4">
    <source>
        <dbReference type="Proteomes" id="UP000694620"/>
    </source>
</evidence>
<dbReference type="AlphaFoldDB" id="A0A8C4SG43"/>
<proteinExistence type="predicted"/>
<dbReference type="PROSITE" id="PS50006">
    <property type="entry name" value="FHA_DOMAIN"/>
    <property type="match status" value="1"/>
</dbReference>
<name>A0A8C4SG43_ERPCA</name>
<protein>
    <submittedName>
        <fullName evidence="3">Forkhead-associated (FHA) phosphopeptide binding domain 1</fullName>
    </submittedName>
</protein>
<organism evidence="3 4">
    <name type="scientific">Erpetoichthys calabaricus</name>
    <name type="common">Rope fish</name>
    <name type="synonym">Calamoichthys calabaricus</name>
    <dbReference type="NCBI Taxonomy" id="27687"/>
    <lineage>
        <taxon>Eukaryota</taxon>
        <taxon>Metazoa</taxon>
        <taxon>Chordata</taxon>
        <taxon>Craniata</taxon>
        <taxon>Vertebrata</taxon>
        <taxon>Euteleostomi</taxon>
        <taxon>Actinopterygii</taxon>
        <taxon>Polypteriformes</taxon>
        <taxon>Polypteridae</taxon>
        <taxon>Erpetoichthys</taxon>
    </lineage>
</organism>
<keyword evidence="4" id="KW-1185">Reference proteome</keyword>
<dbReference type="InterPro" id="IPR052642">
    <property type="entry name" value="CC-FHA_domain"/>
</dbReference>